<feature type="transmembrane region" description="Helical" evidence="5">
    <location>
        <begin position="14"/>
        <end position="35"/>
    </location>
</feature>
<accession>A0A485DB87</accession>
<feature type="transmembrane region" description="Helical" evidence="5">
    <location>
        <begin position="79"/>
        <end position="101"/>
    </location>
</feature>
<dbReference type="SUPFAM" id="SSF103473">
    <property type="entry name" value="MFS general substrate transporter"/>
    <property type="match status" value="1"/>
</dbReference>
<feature type="transmembrane region" description="Helical" evidence="5">
    <location>
        <begin position="113"/>
        <end position="133"/>
    </location>
</feature>
<dbReference type="InterPro" id="IPR036259">
    <property type="entry name" value="MFS_trans_sf"/>
</dbReference>
<keyword evidence="2 5" id="KW-0812">Transmembrane</keyword>
<evidence type="ECO:0000256" key="5">
    <source>
        <dbReference type="SAM" id="Phobius"/>
    </source>
</evidence>
<dbReference type="GO" id="GO:0016020">
    <property type="term" value="C:membrane"/>
    <property type="evidence" value="ECO:0007669"/>
    <property type="project" value="UniProtKB-SubCell"/>
</dbReference>
<evidence type="ECO:0000313" key="7">
    <source>
        <dbReference type="Proteomes" id="UP000345637"/>
    </source>
</evidence>
<comment type="subcellular location">
    <subcellularLocation>
        <location evidence="1">Membrane</location>
        <topology evidence="1">Multi-pass membrane protein</topology>
    </subcellularLocation>
</comment>
<name>A0A485DB87_RAOPL</name>
<feature type="transmembrane region" description="Helical" evidence="5">
    <location>
        <begin position="163"/>
        <end position="182"/>
    </location>
</feature>
<protein>
    <submittedName>
        <fullName evidence="6">Probable dipeptide and tripeptide permease YjdL</fullName>
    </submittedName>
</protein>
<gene>
    <name evidence="6" type="primary">yjdL_4</name>
    <name evidence="6" type="ORF">NCTC12998_08002</name>
</gene>
<evidence type="ECO:0000256" key="4">
    <source>
        <dbReference type="ARBA" id="ARBA00023136"/>
    </source>
</evidence>
<reference evidence="6 7" key="1">
    <citation type="submission" date="2019-03" db="EMBL/GenBank/DDBJ databases">
        <authorList>
            <consortium name="Pathogen Informatics"/>
        </authorList>
    </citation>
    <scope>NUCLEOTIDE SEQUENCE [LARGE SCALE GENOMIC DNA]</scope>
    <source>
        <strain evidence="6 7">NCTC12998</strain>
    </source>
</reference>
<keyword evidence="4 5" id="KW-0472">Membrane</keyword>
<feature type="transmembrane region" description="Helical" evidence="5">
    <location>
        <begin position="47"/>
        <end position="67"/>
    </location>
</feature>
<dbReference type="Proteomes" id="UP000345637">
    <property type="component" value="Unassembled WGS sequence"/>
</dbReference>
<dbReference type="Gene3D" id="1.20.1250.20">
    <property type="entry name" value="MFS general substrate transporter like domains"/>
    <property type="match status" value="1"/>
</dbReference>
<dbReference type="InterPro" id="IPR000109">
    <property type="entry name" value="POT_fam"/>
</dbReference>
<dbReference type="Pfam" id="PF00854">
    <property type="entry name" value="PTR2"/>
    <property type="match status" value="1"/>
</dbReference>
<evidence type="ECO:0000256" key="2">
    <source>
        <dbReference type="ARBA" id="ARBA00022692"/>
    </source>
</evidence>
<evidence type="ECO:0000256" key="1">
    <source>
        <dbReference type="ARBA" id="ARBA00004141"/>
    </source>
</evidence>
<proteinExistence type="predicted"/>
<evidence type="ECO:0000256" key="3">
    <source>
        <dbReference type="ARBA" id="ARBA00022989"/>
    </source>
</evidence>
<organism evidence="6 7">
    <name type="scientific">Raoultella planticola</name>
    <name type="common">Klebsiella planticola</name>
    <dbReference type="NCBI Taxonomy" id="575"/>
    <lineage>
        <taxon>Bacteria</taxon>
        <taxon>Pseudomonadati</taxon>
        <taxon>Pseudomonadota</taxon>
        <taxon>Gammaproteobacteria</taxon>
        <taxon>Enterobacterales</taxon>
        <taxon>Enterobacteriaceae</taxon>
        <taxon>Klebsiella/Raoultella group</taxon>
        <taxon>Raoultella</taxon>
    </lineage>
</organism>
<sequence length="197" mass="20582">MLTRRLFTIEVPTALFQSVNAVAVMAAGVALAWLMRPEGSTRSVLRVWLKFAFGLVLMGCGFIVLALNARHGAVDGQASMGLMVGGLALMGFAELFIDPVAMAQITRLNMPGVTGVLTGIYMLATGAVANWLAGIVAQQTTESQISETAIAAYQHFFSQMGEWTLGCVTVIVILAFAAACSVGKRRAATGELPGGGA</sequence>
<dbReference type="AlphaFoldDB" id="A0A485DB87"/>
<evidence type="ECO:0000313" key="6">
    <source>
        <dbReference type="EMBL" id="VFS94419.1"/>
    </source>
</evidence>
<dbReference type="GO" id="GO:0022857">
    <property type="term" value="F:transmembrane transporter activity"/>
    <property type="evidence" value="ECO:0007669"/>
    <property type="project" value="InterPro"/>
</dbReference>
<dbReference type="EMBL" id="CAADJE010000044">
    <property type="protein sequence ID" value="VFS94419.1"/>
    <property type="molecule type" value="Genomic_DNA"/>
</dbReference>
<keyword evidence="3 5" id="KW-1133">Transmembrane helix</keyword>